<dbReference type="InterPro" id="IPR039907">
    <property type="entry name" value="NOB1"/>
</dbReference>
<evidence type="ECO:0000313" key="5">
    <source>
        <dbReference type="EMBL" id="KXB04107.1"/>
    </source>
</evidence>
<evidence type="ECO:0000259" key="4">
    <source>
        <dbReference type="Pfam" id="PF17146"/>
    </source>
</evidence>
<evidence type="ECO:0000256" key="1">
    <source>
        <dbReference type="ARBA" id="ARBA00022722"/>
    </source>
</evidence>
<dbReference type="EMBL" id="LHYA01000005">
    <property type="protein sequence ID" value="KXB04107.1"/>
    <property type="molecule type" value="Genomic_DNA"/>
</dbReference>
<dbReference type="Pfam" id="PF17146">
    <property type="entry name" value="PIN_6"/>
    <property type="match status" value="1"/>
</dbReference>
<dbReference type="CDD" id="cd09876">
    <property type="entry name" value="PIN_Nob1-like"/>
    <property type="match status" value="1"/>
</dbReference>
<feature type="domain" description="Ribonuclease PIN" evidence="4">
    <location>
        <begin position="7"/>
        <end position="92"/>
    </location>
</feature>
<evidence type="ECO:0000256" key="2">
    <source>
        <dbReference type="ARBA" id="ARBA00022723"/>
    </source>
</evidence>
<evidence type="ECO:0000256" key="3">
    <source>
        <dbReference type="ARBA" id="ARBA00022801"/>
    </source>
</evidence>
<dbReference type="PANTHER" id="PTHR12814">
    <property type="entry name" value="RNA-BINDING PROTEIN NOB1"/>
    <property type="match status" value="1"/>
</dbReference>
<sequence length="164" mass="18048">MVDEAYILDTSALVAGFAPEFSGAEQLTVPEVVEEAQSLSVKLKLETAITLGQIEVRDPPKKTVDKVQEKVSETGDKVSKTDVKILALALQLSEEEKNPVIVSDDYAIQNLSRLFDLPYSRIAKPGITTVFKWEKECPACGRVYSTDAEKCEACGSKLVRKPRD</sequence>
<dbReference type="GO" id="GO:0030490">
    <property type="term" value="P:maturation of SSU-rRNA"/>
    <property type="evidence" value="ECO:0007669"/>
    <property type="project" value="TreeGrafter"/>
</dbReference>
<keyword evidence="3" id="KW-0378">Hydrolase</keyword>
<comment type="caution">
    <text evidence="5">The sequence shown here is derived from an EMBL/GenBank/DDBJ whole genome shotgun (WGS) entry which is preliminary data.</text>
</comment>
<dbReference type="AlphaFoldDB" id="A0A133VCG0"/>
<protein>
    <recommendedName>
        <fullName evidence="4">Ribonuclease PIN domain-containing protein</fullName>
    </recommendedName>
</protein>
<evidence type="ECO:0000313" key="6">
    <source>
        <dbReference type="Proteomes" id="UP000070405"/>
    </source>
</evidence>
<dbReference type="Proteomes" id="UP000070405">
    <property type="component" value="Unassembled WGS sequence"/>
</dbReference>
<dbReference type="Gene3D" id="3.40.50.1010">
    <property type="entry name" value="5'-nuclease"/>
    <property type="match status" value="1"/>
</dbReference>
<accession>A0A133VCG0</accession>
<dbReference type="InterPro" id="IPR033411">
    <property type="entry name" value="Ribonuclease_PIN"/>
</dbReference>
<dbReference type="GO" id="GO:0046872">
    <property type="term" value="F:metal ion binding"/>
    <property type="evidence" value="ECO:0007669"/>
    <property type="project" value="UniProtKB-KW"/>
</dbReference>
<proteinExistence type="predicted"/>
<dbReference type="GO" id="GO:0004521">
    <property type="term" value="F:RNA endonuclease activity"/>
    <property type="evidence" value="ECO:0007669"/>
    <property type="project" value="TreeGrafter"/>
</dbReference>
<keyword evidence="1" id="KW-0540">Nuclease</keyword>
<reference evidence="5 6" key="1">
    <citation type="journal article" date="2016" name="Sci. Rep.">
        <title>Metabolic traits of an uncultured archaeal lineage -MSBL1- from brine pools of the Red Sea.</title>
        <authorList>
            <person name="Mwirichia R."/>
            <person name="Alam I."/>
            <person name="Rashid M."/>
            <person name="Vinu M."/>
            <person name="Ba-Alawi W."/>
            <person name="Anthony Kamau A."/>
            <person name="Kamanda Ngugi D."/>
            <person name="Goker M."/>
            <person name="Klenk H.P."/>
            <person name="Bajic V."/>
            <person name="Stingl U."/>
        </authorList>
    </citation>
    <scope>NUCLEOTIDE SEQUENCE [LARGE SCALE GENOMIC DNA]</scope>
    <source>
        <strain evidence="5">SCGC-AAA261G05</strain>
    </source>
</reference>
<organism evidence="5 6">
    <name type="scientific">candidate division MSBL1 archaeon SCGC-AAA261G05</name>
    <dbReference type="NCBI Taxonomy" id="1698276"/>
    <lineage>
        <taxon>Archaea</taxon>
        <taxon>Methanobacteriati</taxon>
        <taxon>Methanobacteriota</taxon>
        <taxon>candidate division MSBL1</taxon>
    </lineage>
</organism>
<dbReference type="GO" id="GO:0030688">
    <property type="term" value="C:preribosome, small subunit precursor"/>
    <property type="evidence" value="ECO:0007669"/>
    <property type="project" value="TreeGrafter"/>
</dbReference>
<keyword evidence="2" id="KW-0479">Metal-binding</keyword>
<keyword evidence="6" id="KW-1185">Reference proteome</keyword>
<name>A0A133VCG0_9EURY</name>
<dbReference type="GO" id="GO:0016787">
    <property type="term" value="F:hydrolase activity"/>
    <property type="evidence" value="ECO:0007669"/>
    <property type="project" value="UniProtKB-KW"/>
</dbReference>
<gene>
    <name evidence="5" type="ORF">AKJ47_00760</name>
</gene>
<dbReference type="PANTHER" id="PTHR12814:SF2">
    <property type="entry name" value="RNA-BINDING PROTEIN NOB1"/>
    <property type="match status" value="1"/>
</dbReference>